<dbReference type="Gene3D" id="3.40.1580.10">
    <property type="entry name" value="SMI1/KNR4-like"/>
    <property type="match status" value="1"/>
</dbReference>
<comment type="caution">
    <text evidence="1">The sequence shown here is derived from an EMBL/GenBank/DDBJ whole genome shotgun (WGS) entry which is preliminary data.</text>
</comment>
<dbReference type="Proteomes" id="UP000279194">
    <property type="component" value="Unassembled WGS sequence"/>
</dbReference>
<gene>
    <name evidence="1" type="ORF">EAF07_01260</name>
</gene>
<dbReference type="SUPFAM" id="SSF160631">
    <property type="entry name" value="SMI1/KNR4-like"/>
    <property type="match status" value="1"/>
</dbReference>
<name>A0A3L9DYK3_9STRE</name>
<protein>
    <submittedName>
        <fullName evidence="1">SMI1/KNR4 family protein</fullName>
    </submittedName>
</protein>
<accession>A0A3L9DYK3</accession>
<reference evidence="1 2" key="1">
    <citation type="submission" date="2018-10" db="EMBL/GenBank/DDBJ databases">
        <title>Streptococcus hillyeri sp. nov., isolated from equine tracheal sample.</title>
        <authorList>
            <person name="Macfadyen A.C."/>
            <person name="Waller A."/>
            <person name="Paterson G.K."/>
        </authorList>
    </citation>
    <scope>NUCLEOTIDE SEQUENCE [LARGE SCALE GENOMIC DNA]</scope>
    <source>
        <strain evidence="1 2">28462</strain>
    </source>
</reference>
<evidence type="ECO:0000313" key="2">
    <source>
        <dbReference type="Proteomes" id="UP000279194"/>
    </source>
</evidence>
<evidence type="ECO:0000313" key="1">
    <source>
        <dbReference type="EMBL" id="RLY05354.1"/>
    </source>
</evidence>
<keyword evidence="2" id="KW-1185">Reference proteome</keyword>
<organism evidence="1 2">
    <name type="scientific">Streptococcus hillyeri</name>
    <dbReference type="NCBI Taxonomy" id="2282420"/>
    <lineage>
        <taxon>Bacteria</taxon>
        <taxon>Bacillati</taxon>
        <taxon>Bacillota</taxon>
        <taxon>Bacilli</taxon>
        <taxon>Lactobacillales</taxon>
        <taxon>Streptococcaceae</taxon>
        <taxon>Streptococcus</taxon>
    </lineage>
</organism>
<dbReference type="EMBL" id="RCVM01000001">
    <property type="protein sequence ID" value="RLY05354.1"/>
    <property type="molecule type" value="Genomic_DNA"/>
</dbReference>
<sequence>MTIFEFLTSQGYKIKDYSFDVTEAEKKLEVPFADEYRQLISAFGNFEISLHEFTGVEFEHFLNIVIVTLNNRQYTHPDTQSMYVIEELGFDGIVIWQNTKGEIFQTIPNDTVKPEKLYSSFEEYLLTEVIE</sequence>
<dbReference type="AlphaFoldDB" id="A0A3L9DYK3"/>
<proteinExistence type="predicted"/>
<dbReference type="OrthoDB" id="7875953at2"/>
<dbReference type="Pfam" id="PF14568">
    <property type="entry name" value="SUKH_6"/>
    <property type="match status" value="1"/>
</dbReference>
<dbReference type="RefSeq" id="WP_121834479.1">
    <property type="nucleotide sequence ID" value="NZ_CP163513.1"/>
</dbReference>
<dbReference type="InterPro" id="IPR037883">
    <property type="entry name" value="Knr4/Smi1-like_sf"/>
</dbReference>